<dbReference type="EMBL" id="FOYM01000002">
    <property type="protein sequence ID" value="SFQ96790.1"/>
    <property type="molecule type" value="Genomic_DNA"/>
</dbReference>
<dbReference type="PANTHER" id="PTHR10566:SF113">
    <property type="entry name" value="PROTEIN ACTIVITY OF BC1 COMPLEX KINASE 7, CHLOROPLASTIC"/>
    <property type="match status" value="1"/>
</dbReference>
<keyword evidence="2" id="KW-0812">Transmembrane</keyword>
<feature type="domain" description="Protein kinase" evidence="3">
    <location>
        <begin position="128"/>
        <end position="459"/>
    </location>
</feature>
<name>A0A1I6CU96_9FIRM</name>
<dbReference type="Pfam" id="PF03109">
    <property type="entry name" value="ABC1"/>
    <property type="match status" value="1"/>
</dbReference>
<dbReference type="SUPFAM" id="SSF56112">
    <property type="entry name" value="Protein kinase-like (PK-like)"/>
    <property type="match status" value="1"/>
</dbReference>
<dbReference type="OrthoDB" id="9795390at2"/>
<keyword evidence="2" id="KW-1133">Transmembrane helix</keyword>
<dbReference type="AlphaFoldDB" id="A0A1I6CU96"/>
<feature type="transmembrane region" description="Helical" evidence="2">
    <location>
        <begin position="525"/>
        <end position="550"/>
    </location>
</feature>
<keyword evidence="4" id="KW-0830">Ubiquinone</keyword>
<reference evidence="5" key="1">
    <citation type="submission" date="2016-10" db="EMBL/GenBank/DDBJ databases">
        <authorList>
            <person name="Varghese N."/>
            <person name="Submissions S."/>
        </authorList>
    </citation>
    <scope>NUCLEOTIDE SEQUENCE [LARGE SCALE GENOMIC DNA]</scope>
    <source>
        <strain evidence="5">DSM 3669</strain>
    </source>
</reference>
<dbReference type="PANTHER" id="PTHR10566">
    <property type="entry name" value="CHAPERONE-ACTIVITY OF BC1 COMPLEX CABC1 -RELATED"/>
    <property type="match status" value="1"/>
</dbReference>
<evidence type="ECO:0000259" key="3">
    <source>
        <dbReference type="PROSITE" id="PS50011"/>
    </source>
</evidence>
<dbReference type="RefSeq" id="WP_092481735.1">
    <property type="nucleotide sequence ID" value="NZ_FOYM01000002.1"/>
</dbReference>
<dbReference type="InterPro" id="IPR050154">
    <property type="entry name" value="UbiB_kinase"/>
</dbReference>
<dbReference type="Proteomes" id="UP000199584">
    <property type="component" value="Unassembled WGS sequence"/>
</dbReference>
<organism evidence="4 5">
    <name type="scientific">Desulfoscipio geothermicus DSM 3669</name>
    <dbReference type="NCBI Taxonomy" id="1121426"/>
    <lineage>
        <taxon>Bacteria</taxon>
        <taxon>Bacillati</taxon>
        <taxon>Bacillota</taxon>
        <taxon>Clostridia</taxon>
        <taxon>Eubacteriales</taxon>
        <taxon>Desulfallaceae</taxon>
        <taxon>Desulfoscipio</taxon>
    </lineage>
</organism>
<proteinExistence type="inferred from homology"/>
<evidence type="ECO:0000256" key="2">
    <source>
        <dbReference type="SAM" id="Phobius"/>
    </source>
</evidence>
<evidence type="ECO:0000313" key="5">
    <source>
        <dbReference type="Proteomes" id="UP000199584"/>
    </source>
</evidence>
<dbReference type="STRING" id="39060.SAMN05660706_10260"/>
<gene>
    <name evidence="4" type="ORF">SAMN05660706_10260</name>
</gene>
<dbReference type="InterPro" id="IPR004147">
    <property type="entry name" value="ABC1_dom"/>
</dbReference>
<dbReference type="InterPro" id="IPR011009">
    <property type="entry name" value="Kinase-like_dom_sf"/>
</dbReference>
<dbReference type="GO" id="GO:0005524">
    <property type="term" value="F:ATP binding"/>
    <property type="evidence" value="ECO:0007669"/>
    <property type="project" value="InterPro"/>
</dbReference>
<dbReference type="PROSITE" id="PS50011">
    <property type="entry name" value="PROTEIN_KINASE_DOM"/>
    <property type="match status" value="1"/>
</dbReference>
<evidence type="ECO:0000256" key="1">
    <source>
        <dbReference type="ARBA" id="ARBA00009670"/>
    </source>
</evidence>
<dbReference type="InterPro" id="IPR000719">
    <property type="entry name" value="Prot_kinase_dom"/>
</dbReference>
<sequence>MRLQLHKRYKHFRRYREIANVLAKHGFGYLFDTLGLAEFIPPGRISAPEKADVPRETRAARLRLVLEELGPTFIKLGQVLSTRSDIFAPAYIDELEKLQDDVPPVPFDQIQARLELELGQPLSNIFSNINPVPLAAASIGQVHEATLAGGRRVAVKVQRPGIRANMETDMEILYDLAGLAERHSAWGEIYKFTAMVEEFDHMLRDELDFVLEARHADTLARNFAADQGIHIPAVYWDYTTKKVLTLEFVAGQKLINRQELIDAGHDPAEIARKLVEAIIKQILVDGFFHADPHPGNLVVLADGRLAFLDYGIMGYLEQELRDKITRLVFGLINKNSGEILRAVMSLGVLPPHVNMYQLRRDIERLREKYYEIPLREVSAAESLRDIMQLAYRHRIRVPMEFTLLIKTLMVTEGIATRLDPDISIVKVLEPLGTRLLRHRFSVRNIKKFLWDNLYDYHFLISRLPGQLNQIIELLDRGEIKVKTENPDLARALFKINTMVNRLVYSIIVGAMVISSSWLIRERISFWGVPLAEVGFILSGLLGFWLLIMIIRSRYY</sequence>
<feature type="transmembrane region" description="Helical" evidence="2">
    <location>
        <begin position="502"/>
        <end position="519"/>
    </location>
</feature>
<evidence type="ECO:0000313" key="4">
    <source>
        <dbReference type="EMBL" id="SFQ96790.1"/>
    </source>
</evidence>
<protein>
    <submittedName>
        <fullName evidence="4">Ubiquinone biosynthesis protein</fullName>
    </submittedName>
</protein>
<accession>A0A1I6CU96</accession>
<comment type="similarity">
    <text evidence="1">Belongs to the protein kinase superfamily. ADCK protein kinase family.</text>
</comment>
<keyword evidence="5" id="KW-1185">Reference proteome</keyword>
<dbReference type="CDD" id="cd05121">
    <property type="entry name" value="ABC1_ADCK3-like"/>
    <property type="match status" value="1"/>
</dbReference>
<dbReference type="GO" id="GO:0004672">
    <property type="term" value="F:protein kinase activity"/>
    <property type="evidence" value="ECO:0007669"/>
    <property type="project" value="InterPro"/>
</dbReference>
<keyword evidence="2" id="KW-0472">Membrane</keyword>